<keyword evidence="1" id="KW-0472">Membrane</keyword>
<dbReference type="EMBL" id="DXDC01000028">
    <property type="protein sequence ID" value="HIY64843.1"/>
    <property type="molecule type" value="Genomic_DNA"/>
</dbReference>
<evidence type="ECO:0000313" key="3">
    <source>
        <dbReference type="Proteomes" id="UP000824005"/>
    </source>
</evidence>
<feature type="transmembrane region" description="Helical" evidence="1">
    <location>
        <begin position="46"/>
        <end position="73"/>
    </location>
</feature>
<dbReference type="AlphaFoldDB" id="A0A9D1YT35"/>
<comment type="caution">
    <text evidence="2">The sequence shown here is derived from an EMBL/GenBank/DDBJ whole genome shotgun (WGS) entry which is preliminary data.</text>
</comment>
<reference evidence="2" key="1">
    <citation type="journal article" date="2021" name="PeerJ">
        <title>Extensive microbial diversity within the chicken gut microbiome revealed by metagenomics and culture.</title>
        <authorList>
            <person name="Gilroy R."/>
            <person name="Ravi A."/>
            <person name="Getino M."/>
            <person name="Pursley I."/>
            <person name="Horton D.L."/>
            <person name="Alikhan N.F."/>
            <person name="Baker D."/>
            <person name="Gharbi K."/>
            <person name="Hall N."/>
            <person name="Watson M."/>
            <person name="Adriaenssens E.M."/>
            <person name="Foster-Nyarko E."/>
            <person name="Jarju S."/>
            <person name="Secka A."/>
            <person name="Antonio M."/>
            <person name="Oren A."/>
            <person name="Chaudhuri R.R."/>
            <person name="La Ragione R."/>
            <person name="Hildebrand F."/>
            <person name="Pallen M.J."/>
        </authorList>
    </citation>
    <scope>NUCLEOTIDE SEQUENCE</scope>
    <source>
        <strain evidence="2">ChiGjej1B1-98</strain>
    </source>
</reference>
<protein>
    <recommendedName>
        <fullName evidence="4">DUF4064 domain-containing protein</fullName>
    </recommendedName>
</protein>
<evidence type="ECO:0000313" key="2">
    <source>
        <dbReference type="EMBL" id="HIY64843.1"/>
    </source>
</evidence>
<proteinExistence type="predicted"/>
<name>A0A9D1YT35_9MICO</name>
<keyword evidence="1" id="KW-1133">Transmembrane helix</keyword>
<gene>
    <name evidence="2" type="ORF">H9830_01025</name>
</gene>
<sequence length="110" mass="11334">MTSLLLSLGALLIGVALAVAFALSAGPYINQTGRTLAEQETMPGDTMVFATVIQYSFAIPSIFGLAAIVLGIIAMVTKRGRGLGVIGMIIALVAPLLCIVTTVLLIIFAV</sequence>
<accession>A0A9D1YT35</accession>
<dbReference type="Proteomes" id="UP000824005">
    <property type="component" value="Unassembled WGS sequence"/>
</dbReference>
<reference evidence="2" key="2">
    <citation type="submission" date="2021-04" db="EMBL/GenBank/DDBJ databases">
        <authorList>
            <person name="Gilroy R."/>
        </authorList>
    </citation>
    <scope>NUCLEOTIDE SEQUENCE</scope>
    <source>
        <strain evidence="2">ChiGjej1B1-98</strain>
    </source>
</reference>
<organism evidence="2 3">
    <name type="scientific">Candidatus Agrococcus pullicola</name>
    <dbReference type="NCBI Taxonomy" id="2838429"/>
    <lineage>
        <taxon>Bacteria</taxon>
        <taxon>Bacillati</taxon>
        <taxon>Actinomycetota</taxon>
        <taxon>Actinomycetes</taxon>
        <taxon>Micrococcales</taxon>
        <taxon>Microbacteriaceae</taxon>
        <taxon>Agrococcus</taxon>
    </lineage>
</organism>
<evidence type="ECO:0000256" key="1">
    <source>
        <dbReference type="SAM" id="Phobius"/>
    </source>
</evidence>
<feature type="transmembrane region" description="Helical" evidence="1">
    <location>
        <begin position="85"/>
        <end position="109"/>
    </location>
</feature>
<keyword evidence="1" id="KW-0812">Transmembrane</keyword>
<evidence type="ECO:0008006" key="4">
    <source>
        <dbReference type="Google" id="ProtNLM"/>
    </source>
</evidence>